<gene>
    <name evidence="1" type="ORF">O181_087472</name>
</gene>
<keyword evidence="2" id="KW-1185">Reference proteome</keyword>
<dbReference type="OrthoDB" id="3644300at2759"/>
<protein>
    <submittedName>
        <fullName evidence="1">Uncharacterized protein</fullName>
    </submittedName>
</protein>
<organism evidence="1 2">
    <name type="scientific">Austropuccinia psidii MF-1</name>
    <dbReference type="NCBI Taxonomy" id="1389203"/>
    <lineage>
        <taxon>Eukaryota</taxon>
        <taxon>Fungi</taxon>
        <taxon>Dikarya</taxon>
        <taxon>Basidiomycota</taxon>
        <taxon>Pucciniomycotina</taxon>
        <taxon>Pucciniomycetes</taxon>
        <taxon>Pucciniales</taxon>
        <taxon>Sphaerophragmiaceae</taxon>
        <taxon>Austropuccinia</taxon>
    </lineage>
</organism>
<name>A0A9Q3IPS4_9BASI</name>
<dbReference type="Proteomes" id="UP000765509">
    <property type="component" value="Unassembled WGS sequence"/>
</dbReference>
<evidence type="ECO:0000313" key="2">
    <source>
        <dbReference type="Proteomes" id="UP000765509"/>
    </source>
</evidence>
<comment type="caution">
    <text evidence="1">The sequence shown here is derived from an EMBL/GenBank/DDBJ whole genome shotgun (WGS) entry which is preliminary data.</text>
</comment>
<dbReference type="AlphaFoldDB" id="A0A9Q3IPS4"/>
<sequence length="98" mass="11579">MEDIITRTRIGKAWTRNPMESKMVPKNSREDKGPGRPVITCHKCGRTSNLANDCTKKNKINKFQVIEEVQETEEKEEFDQDYSMSDVRFEYERISKNY</sequence>
<reference evidence="1" key="1">
    <citation type="submission" date="2021-03" db="EMBL/GenBank/DDBJ databases">
        <title>Draft genome sequence of rust myrtle Austropuccinia psidii MF-1, a brazilian biotype.</title>
        <authorList>
            <person name="Quecine M.C."/>
            <person name="Pachon D.M.R."/>
            <person name="Bonatelli M.L."/>
            <person name="Correr F.H."/>
            <person name="Franceschini L.M."/>
            <person name="Leite T.F."/>
            <person name="Margarido G.R.A."/>
            <person name="Almeida C.A."/>
            <person name="Ferrarezi J.A."/>
            <person name="Labate C.A."/>
        </authorList>
    </citation>
    <scope>NUCLEOTIDE SEQUENCE</scope>
    <source>
        <strain evidence="1">MF-1</strain>
    </source>
</reference>
<evidence type="ECO:0000313" key="1">
    <source>
        <dbReference type="EMBL" id="MBW0547757.1"/>
    </source>
</evidence>
<dbReference type="EMBL" id="AVOT02052865">
    <property type="protein sequence ID" value="MBW0547757.1"/>
    <property type="molecule type" value="Genomic_DNA"/>
</dbReference>
<proteinExistence type="predicted"/>
<accession>A0A9Q3IPS4</accession>